<keyword evidence="4" id="KW-0547">Nucleotide-binding</keyword>
<dbReference type="EMBL" id="LNYE01000022">
    <property type="protein sequence ID" value="KTD10650.1"/>
    <property type="molecule type" value="Genomic_DNA"/>
</dbReference>
<reference evidence="13 15" key="2">
    <citation type="submission" date="2018-06" db="EMBL/GenBank/DDBJ databases">
        <authorList>
            <consortium name="Pathogen Informatics"/>
            <person name="Doyle S."/>
        </authorList>
    </citation>
    <scope>NUCLEOTIDE SEQUENCE [LARGE SCALE GENOMIC DNA]</scope>
    <source>
        <strain evidence="13 15">NCTC12388</strain>
    </source>
</reference>
<feature type="transmembrane region" description="Helical" evidence="9">
    <location>
        <begin position="206"/>
        <end position="225"/>
    </location>
</feature>
<keyword evidence="2" id="KW-0813">Transport</keyword>
<dbReference type="Gene3D" id="1.20.1560.10">
    <property type="entry name" value="ABC transporter type 1, transmembrane domain"/>
    <property type="match status" value="1"/>
</dbReference>
<dbReference type="PROSITE" id="PS50929">
    <property type="entry name" value="ABC_TM1F"/>
    <property type="match status" value="1"/>
</dbReference>
<evidence type="ECO:0000256" key="5">
    <source>
        <dbReference type="ARBA" id="ARBA00022840"/>
    </source>
</evidence>
<dbReference type="EMBL" id="UGOB01000001">
    <property type="protein sequence ID" value="STX43617.1"/>
    <property type="molecule type" value="Genomic_DNA"/>
</dbReference>
<feature type="transmembrane region" description="Helical" evidence="9">
    <location>
        <begin position="85"/>
        <end position="109"/>
    </location>
</feature>
<dbReference type="RefSeq" id="WP_238584401.1">
    <property type="nucleotide sequence ID" value="NZ_CAAAHW010000001.1"/>
</dbReference>
<dbReference type="GO" id="GO:0005886">
    <property type="term" value="C:plasma membrane"/>
    <property type="evidence" value="ECO:0007669"/>
    <property type="project" value="UniProtKB-SubCell"/>
</dbReference>
<evidence type="ECO:0000256" key="3">
    <source>
        <dbReference type="ARBA" id="ARBA00022692"/>
    </source>
</evidence>
<keyword evidence="3 9" id="KW-0812">Transmembrane</keyword>
<feature type="transmembrane region" description="Helical" evidence="9">
    <location>
        <begin position="176"/>
        <end position="200"/>
    </location>
</feature>
<dbReference type="SMART" id="SM00382">
    <property type="entry name" value="AAA"/>
    <property type="match status" value="1"/>
</dbReference>
<name>A0A378J9P7_9GAMM</name>
<dbReference type="InterPro" id="IPR011527">
    <property type="entry name" value="ABC1_TM_dom"/>
</dbReference>
<comment type="subcellular location">
    <subcellularLocation>
        <location evidence="1">Cell membrane</location>
        <topology evidence="1">Multi-pass membrane protein</topology>
    </subcellularLocation>
</comment>
<dbReference type="GO" id="GO:0005524">
    <property type="term" value="F:ATP binding"/>
    <property type="evidence" value="ECO:0007669"/>
    <property type="project" value="UniProtKB-KW"/>
</dbReference>
<organism evidence="13 15">
    <name type="scientific">Legionella gratiana</name>
    <dbReference type="NCBI Taxonomy" id="45066"/>
    <lineage>
        <taxon>Bacteria</taxon>
        <taxon>Pseudomonadati</taxon>
        <taxon>Pseudomonadota</taxon>
        <taxon>Gammaproteobacteria</taxon>
        <taxon>Legionellales</taxon>
        <taxon>Legionellaceae</taxon>
        <taxon>Legionella</taxon>
    </lineage>
</organism>
<sequence length="599" mass="68166">MMSFAQIIHYTTNQMKKNSTKPSYLKKAFQLFSDYFINSDQKLTAWLLLGGMILCILALVGLAACLPWGFLGFWTALTAKELTGFLFYSGIIALTSAAIVAVGTLMDYLTETLSIQWRSWLTTKFINKYLFGKKNYLDLARISTHIDNPDQRIQDNIENFVDRTLSLSTDFLRSSLTLAAFIGTLWILGSSLPIVVFGATIIIPGYLVWTSLFVALINSVITHVLGKSLTMMNQKEERLEAKFRKDLEFVHNESENIALEAGEKYHQKRLAKDLDHISQNAFQKLGVKLKVSAFQTSYNYIAEILPYFFTAPAYFTGLINFNQIMQVGVAFGEVSKALNWFVDSYTSLKKYQTSIERIIELEEELDNENSKVSQKNIRIHQSQSNALIIKNLNIAYPHTANPRYMMRDLNLEFKPGENTLIKAPSGFGKSTFFKAIRNTWGHGKGEINIPQQQKTYFLPQRPLIPHDSLKAILAYPDSISTYTEEQYNAALLAVGGNMDRFIPELDKKDTWSKRLSLGQQQRISFARALLKKPDWLFLDEATASLDEQSEDQLYSLLKEKLPKTTVISIAHRSTVMKFHQRVVQFEAPTEETRQSSLAC</sequence>
<dbReference type="InterPro" id="IPR017871">
    <property type="entry name" value="ABC_transporter-like_CS"/>
</dbReference>
<dbReference type="Proteomes" id="UP000254476">
    <property type="component" value="Unassembled WGS sequence"/>
</dbReference>
<evidence type="ECO:0000313" key="15">
    <source>
        <dbReference type="Proteomes" id="UP000254476"/>
    </source>
</evidence>
<feature type="domain" description="ABC transporter" evidence="10">
    <location>
        <begin position="389"/>
        <end position="597"/>
    </location>
</feature>
<evidence type="ECO:0000256" key="8">
    <source>
        <dbReference type="SAM" id="Coils"/>
    </source>
</evidence>
<evidence type="ECO:0000313" key="14">
    <source>
        <dbReference type="Proteomes" id="UP000054691"/>
    </source>
</evidence>
<dbReference type="CDD" id="cd03223">
    <property type="entry name" value="ABCD_peroxisomal_ALDP"/>
    <property type="match status" value="1"/>
</dbReference>
<keyword evidence="7 9" id="KW-0472">Membrane</keyword>
<keyword evidence="6 9" id="KW-1133">Transmembrane helix</keyword>
<protein>
    <submittedName>
        <fullName evidence="13">ABC transporter</fullName>
    </submittedName>
</protein>
<gene>
    <name evidence="13" type="primary">yddA</name>
    <name evidence="12" type="ORF">Lgra_1616</name>
    <name evidence="13" type="ORF">NCTC12388_01146</name>
</gene>
<dbReference type="InterPro" id="IPR003593">
    <property type="entry name" value="AAA+_ATPase"/>
</dbReference>
<evidence type="ECO:0000256" key="4">
    <source>
        <dbReference type="ARBA" id="ARBA00022741"/>
    </source>
</evidence>
<feature type="transmembrane region" description="Helical" evidence="9">
    <location>
        <begin position="46"/>
        <end position="73"/>
    </location>
</feature>
<keyword evidence="14" id="KW-1185">Reference proteome</keyword>
<dbReference type="Proteomes" id="UP000054691">
    <property type="component" value="Unassembled WGS sequence"/>
</dbReference>
<dbReference type="PANTHER" id="PTHR11384:SF59">
    <property type="entry name" value="LYSOSOMAL COBALAMIN TRANSPORTER ABCD4"/>
    <property type="match status" value="1"/>
</dbReference>
<dbReference type="PROSITE" id="PS00211">
    <property type="entry name" value="ABC_TRANSPORTER_1"/>
    <property type="match status" value="1"/>
</dbReference>
<dbReference type="PANTHER" id="PTHR11384">
    <property type="entry name" value="ATP-BINDING CASSETTE, SUB-FAMILY D MEMBER"/>
    <property type="match status" value="1"/>
</dbReference>
<reference evidence="12 14" key="1">
    <citation type="submission" date="2015-11" db="EMBL/GenBank/DDBJ databases">
        <title>Genomic analysis of 38 Legionella species identifies large and diverse effector repertoires.</title>
        <authorList>
            <person name="Burstein D."/>
            <person name="Amaro F."/>
            <person name="Zusman T."/>
            <person name="Lifshitz Z."/>
            <person name="Cohen O."/>
            <person name="Gilbert J.A."/>
            <person name="Pupko T."/>
            <person name="Shuman H.A."/>
            <person name="Segal G."/>
        </authorList>
    </citation>
    <scope>NUCLEOTIDE SEQUENCE [LARGE SCALE GENOMIC DNA]</scope>
    <source>
        <strain evidence="12 14">Lyon 8420412</strain>
    </source>
</reference>
<dbReference type="GO" id="GO:0140359">
    <property type="term" value="F:ABC-type transporter activity"/>
    <property type="evidence" value="ECO:0007669"/>
    <property type="project" value="InterPro"/>
</dbReference>
<evidence type="ECO:0000313" key="13">
    <source>
        <dbReference type="EMBL" id="STX43617.1"/>
    </source>
</evidence>
<dbReference type="SUPFAM" id="SSF52540">
    <property type="entry name" value="P-loop containing nucleoside triphosphate hydrolases"/>
    <property type="match status" value="1"/>
</dbReference>
<dbReference type="AlphaFoldDB" id="A0A378J9P7"/>
<evidence type="ECO:0000256" key="9">
    <source>
        <dbReference type="SAM" id="Phobius"/>
    </source>
</evidence>
<dbReference type="GO" id="GO:0016887">
    <property type="term" value="F:ATP hydrolysis activity"/>
    <property type="evidence" value="ECO:0007669"/>
    <property type="project" value="InterPro"/>
</dbReference>
<evidence type="ECO:0000259" key="10">
    <source>
        <dbReference type="PROSITE" id="PS50893"/>
    </source>
</evidence>
<evidence type="ECO:0000259" key="11">
    <source>
        <dbReference type="PROSITE" id="PS50929"/>
    </source>
</evidence>
<dbReference type="InterPro" id="IPR027417">
    <property type="entry name" value="P-loop_NTPase"/>
</dbReference>
<keyword evidence="5" id="KW-0067">ATP-binding</keyword>
<evidence type="ECO:0000256" key="2">
    <source>
        <dbReference type="ARBA" id="ARBA00022448"/>
    </source>
</evidence>
<dbReference type="Gene3D" id="3.40.50.300">
    <property type="entry name" value="P-loop containing nucleotide triphosphate hydrolases"/>
    <property type="match status" value="1"/>
</dbReference>
<evidence type="ECO:0000313" key="12">
    <source>
        <dbReference type="EMBL" id="KTD10650.1"/>
    </source>
</evidence>
<dbReference type="STRING" id="45066.Lgra_1616"/>
<feature type="domain" description="ABC transmembrane type-1" evidence="11">
    <location>
        <begin position="51"/>
        <end position="350"/>
    </location>
</feature>
<dbReference type="InterPro" id="IPR036640">
    <property type="entry name" value="ABC1_TM_sf"/>
</dbReference>
<feature type="coiled-coil region" evidence="8">
    <location>
        <begin position="348"/>
        <end position="378"/>
    </location>
</feature>
<dbReference type="SUPFAM" id="SSF90123">
    <property type="entry name" value="ABC transporter transmembrane region"/>
    <property type="match status" value="1"/>
</dbReference>
<keyword evidence="8" id="KW-0175">Coiled coil</keyword>
<evidence type="ECO:0000256" key="1">
    <source>
        <dbReference type="ARBA" id="ARBA00004651"/>
    </source>
</evidence>
<dbReference type="InterPro" id="IPR003439">
    <property type="entry name" value="ABC_transporter-like_ATP-bd"/>
</dbReference>
<dbReference type="PROSITE" id="PS50893">
    <property type="entry name" value="ABC_TRANSPORTER_2"/>
    <property type="match status" value="1"/>
</dbReference>
<dbReference type="InterPro" id="IPR050835">
    <property type="entry name" value="ABC_transporter_sub-D"/>
</dbReference>
<proteinExistence type="predicted"/>
<accession>A0A378J9P7</accession>
<evidence type="ECO:0000256" key="6">
    <source>
        <dbReference type="ARBA" id="ARBA00022989"/>
    </source>
</evidence>
<evidence type="ECO:0000256" key="7">
    <source>
        <dbReference type="ARBA" id="ARBA00023136"/>
    </source>
</evidence>
<dbReference type="Pfam" id="PF06472">
    <property type="entry name" value="ABC_membrane_2"/>
    <property type="match status" value="1"/>
</dbReference>
<dbReference type="Pfam" id="PF00005">
    <property type="entry name" value="ABC_tran"/>
    <property type="match status" value="1"/>
</dbReference>